<proteinExistence type="predicted"/>
<sequence>MRTNRGLPLIGVLALGVGLAHALPAEAAKVTQRTTYFAVKGSTLEELDRDLSRSGPYVAETGLRHPGATEVKFDGQVTYKRDASGCQVDQTNLSLTLNMTLPRWTPPKRVAPETVMVWRTLEEDIRRHENRHADIAKEWLKRMEMAIRNLRTQPSCAAMEADVNNITQRYLASHERAQIEFDTIEGREVNFRLRRALSRTMQEYVR</sequence>
<protein>
    <submittedName>
        <fullName evidence="2">DUF922 domain-containing protein</fullName>
    </submittedName>
</protein>
<dbReference type="EMBL" id="JAAAMJ010000001">
    <property type="protein sequence ID" value="NDV85206.1"/>
    <property type="molecule type" value="Genomic_DNA"/>
</dbReference>
<gene>
    <name evidence="2" type="ORF">GTW51_00650</name>
</gene>
<organism evidence="2 3">
    <name type="scientific">Aurantimonas aggregata</name>
    <dbReference type="NCBI Taxonomy" id="2047720"/>
    <lineage>
        <taxon>Bacteria</taxon>
        <taxon>Pseudomonadati</taxon>
        <taxon>Pseudomonadota</taxon>
        <taxon>Alphaproteobacteria</taxon>
        <taxon>Hyphomicrobiales</taxon>
        <taxon>Aurantimonadaceae</taxon>
        <taxon>Aurantimonas</taxon>
    </lineage>
</organism>
<comment type="caution">
    <text evidence="2">The sequence shown here is derived from an EMBL/GenBank/DDBJ whole genome shotgun (WGS) entry which is preliminary data.</text>
</comment>
<dbReference type="Proteomes" id="UP000476332">
    <property type="component" value="Unassembled WGS sequence"/>
</dbReference>
<name>A0A6L9MC08_9HYPH</name>
<feature type="chain" id="PRO_5027078709" evidence="1">
    <location>
        <begin position="23"/>
        <end position="206"/>
    </location>
</feature>
<feature type="signal peptide" evidence="1">
    <location>
        <begin position="1"/>
        <end position="22"/>
    </location>
</feature>
<keyword evidence="3" id="KW-1185">Reference proteome</keyword>
<dbReference type="InterPro" id="IPR010321">
    <property type="entry name" value="DUF922"/>
</dbReference>
<dbReference type="Pfam" id="PF06037">
    <property type="entry name" value="DUF922"/>
    <property type="match status" value="1"/>
</dbReference>
<keyword evidence="1" id="KW-0732">Signal</keyword>
<dbReference type="AlphaFoldDB" id="A0A6L9MC08"/>
<reference evidence="2 3" key="1">
    <citation type="submission" date="2020-01" db="EMBL/GenBank/DDBJ databases">
        <title>Genomes of bacteria type strains.</title>
        <authorList>
            <person name="Chen J."/>
            <person name="Zhu S."/>
            <person name="Chen J."/>
        </authorList>
    </citation>
    <scope>NUCLEOTIDE SEQUENCE [LARGE SCALE GENOMIC DNA]</scope>
    <source>
        <strain evidence="2 3">KCTC 52919</strain>
    </source>
</reference>
<evidence type="ECO:0000313" key="2">
    <source>
        <dbReference type="EMBL" id="NDV85206.1"/>
    </source>
</evidence>
<dbReference type="PIRSF" id="PIRSF010521">
    <property type="entry name" value="DUF922_bac"/>
    <property type="match status" value="1"/>
</dbReference>
<dbReference type="RefSeq" id="WP_163041962.1">
    <property type="nucleotide sequence ID" value="NZ_JAAAMJ010000001.1"/>
</dbReference>
<accession>A0A6L9MC08</accession>
<evidence type="ECO:0000313" key="3">
    <source>
        <dbReference type="Proteomes" id="UP000476332"/>
    </source>
</evidence>
<evidence type="ECO:0000256" key="1">
    <source>
        <dbReference type="SAM" id="SignalP"/>
    </source>
</evidence>